<dbReference type="GO" id="GO:0043565">
    <property type="term" value="F:sequence-specific DNA binding"/>
    <property type="evidence" value="ECO:0007669"/>
    <property type="project" value="InterPro"/>
</dbReference>
<proteinExistence type="predicted"/>
<keyword evidence="6" id="KW-1185">Reference proteome</keyword>
<dbReference type="RefSeq" id="WP_109835931.1">
    <property type="nucleotide sequence ID" value="NZ_QGKM01000004.1"/>
</dbReference>
<dbReference type="InterPro" id="IPR019885">
    <property type="entry name" value="Tscrpt_reg_HTH_AsnC-type_CS"/>
</dbReference>
<evidence type="ECO:0000256" key="1">
    <source>
        <dbReference type="ARBA" id="ARBA00023015"/>
    </source>
</evidence>
<dbReference type="Pfam" id="PF01037">
    <property type="entry name" value="AsnC_trans_reg"/>
    <property type="match status" value="1"/>
</dbReference>
<dbReference type="InterPro" id="IPR011008">
    <property type="entry name" value="Dimeric_a/b-barrel"/>
</dbReference>
<dbReference type="Pfam" id="PF13404">
    <property type="entry name" value="HTH_AsnC-type"/>
    <property type="match status" value="1"/>
</dbReference>
<dbReference type="OrthoDB" id="5476at2"/>
<dbReference type="GO" id="GO:0006355">
    <property type="term" value="P:regulation of DNA-templated transcription"/>
    <property type="evidence" value="ECO:0007669"/>
    <property type="project" value="UniProtKB-ARBA"/>
</dbReference>
<dbReference type="SUPFAM" id="SSF54909">
    <property type="entry name" value="Dimeric alpha+beta barrel"/>
    <property type="match status" value="1"/>
</dbReference>
<evidence type="ECO:0000256" key="3">
    <source>
        <dbReference type="ARBA" id="ARBA00023163"/>
    </source>
</evidence>
<dbReference type="GO" id="GO:0005829">
    <property type="term" value="C:cytosol"/>
    <property type="evidence" value="ECO:0007669"/>
    <property type="project" value="TreeGrafter"/>
</dbReference>
<evidence type="ECO:0000313" key="5">
    <source>
        <dbReference type="EMBL" id="PWR00286.1"/>
    </source>
</evidence>
<keyword evidence="3" id="KW-0804">Transcription</keyword>
<dbReference type="SUPFAM" id="SSF46785">
    <property type="entry name" value="Winged helix' DNA-binding domain"/>
    <property type="match status" value="1"/>
</dbReference>
<dbReference type="Gene3D" id="3.30.70.920">
    <property type="match status" value="1"/>
</dbReference>
<reference evidence="5 6" key="1">
    <citation type="submission" date="2018-05" db="EMBL/GenBank/DDBJ databases">
        <title>Leucothrix arctica sp. nov., isolated from Arctic seawater.</title>
        <authorList>
            <person name="Choi A."/>
            <person name="Baek K."/>
        </authorList>
    </citation>
    <scope>NUCLEOTIDE SEQUENCE [LARGE SCALE GENOMIC DNA]</scope>
    <source>
        <strain evidence="5 6">JCM 18388</strain>
    </source>
</reference>
<feature type="domain" description="HTH asnC-type" evidence="4">
    <location>
        <begin position="1"/>
        <end position="53"/>
    </location>
</feature>
<evidence type="ECO:0000259" key="4">
    <source>
        <dbReference type="PROSITE" id="PS50956"/>
    </source>
</evidence>
<dbReference type="GO" id="GO:0043200">
    <property type="term" value="P:response to amino acid"/>
    <property type="evidence" value="ECO:0007669"/>
    <property type="project" value="TreeGrafter"/>
</dbReference>
<keyword evidence="1" id="KW-0805">Transcription regulation</keyword>
<sequence>MDIFDKKILNELKLNARQSVSAIAERVNLSRSAVSERIKRMEDSGEILGYQVICKTPENRQLKAYFEIRHGGYHCESIAKNALLVEGIKLCHGISGDLDLLLYAEAESMAALHVIRSELDKIPNVSKVTTHIVMGEWES</sequence>
<dbReference type="Gene3D" id="1.10.10.10">
    <property type="entry name" value="Winged helix-like DNA-binding domain superfamily/Winged helix DNA-binding domain"/>
    <property type="match status" value="1"/>
</dbReference>
<name>A0A317CNS7_9GAMM</name>
<evidence type="ECO:0000256" key="2">
    <source>
        <dbReference type="ARBA" id="ARBA00023125"/>
    </source>
</evidence>
<gene>
    <name evidence="5" type="ORF">DKW60_01660</name>
</gene>
<protein>
    <submittedName>
        <fullName evidence="5">AsnC family transcriptional regulator</fullName>
    </submittedName>
</protein>
<organism evidence="5 6">
    <name type="scientific">Leucothrix pacifica</name>
    <dbReference type="NCBI Taxonomy" id="1247513"/>
    <lineage>
        <taxon>Bacteria</taxon>
        <taxon>Pseudomonadati</taxon>
        <taxon>Pseudomonadota</taxon>
        <taxon>Gammaproteobacteria</taxon>
        <taxon>Thiotrichales</taxon>
        <taxon>Thiotrichaceae</taxon>
        <taxon>Leucothrix</taxon>
    </lineage>
</organism>
<dbReference type="PROSITE" id="PS50956">
    <property type="entry name" value="HTH_ASNC_2"/>
    <property type="match status" value="1"/>
</dbReference>
<dbReference type="InterPro" id="IPR011991">
    <property type="entry name" value="ArsR-like_HTH"/>
</dbReference>
<dbReference type="EMBL" id="QGKM01000004">
    <property type="protein sequence ID" value="PWR00286.1"/>
    <property type="molecule type" value="Genomic_DNA"/>
</dbReference>
<dbReference type="InterPro" id="IPR019888">
    <property type="entry name" value="Tscrpt_reg_AsnC-like"/>
</dbReference>
<dbReference type="InterPro" id="IPR036390">
    <property type="entry name" value="WH_DNA-bd_sf"/>
</dbReference>
<dbReference type="PRINTS" id="PR00033">
    <property type="entry name" value="HTHASNC"/>
</dbReference>
<dbReference type="PROSITE" id="PS00519">
    <property type="entry name" value="HTH_ASNC_1"/>
    <property type="match status" value="1"/>
</dbReference>
<dbReference type="Proteomes" id="UP000245539">
    <property type="component" value="Unassembled WGS sequence"/>
</dbReference>
<dbReference type="PANTHER" id="PTHR30154:SF34">
    <property type="entry name" value="TRANSCRIPTIONAL REGULATOR AZLB"/>
    <property type="match status" value="1"/>
</dbReference>
<dbReference type="AlphaFoldDB" id="A0A317CNS7"/>
<dbReference type="InterPro" id="IPR019887">
    <property type="entry name" value="Tscrpt_reg_AsnC/Lrp_C"/>
</dbReference>
<dbReference type="SMART" id="SM00344">
    <property type="entry name" value="HTH_ASNC"/>
    <property type="match status" value="1"/>
</dbReference>
<accession>A0A317CNS7</accession>
<dbReference type="CDD" id="cd00090">
    <property type="entry name" value="HTH_ARSR"/>
    <property type="match status" value="1"/>
</dbReference>
<dbReference type="PANTHER" id="PTHR30154">
    <property type="entry name" value="LEUCINE-RESPONSIVE REGULATORY PROTEIN"/>
    <property type="match status" value="1"/>
</dbReference>
<dbReference type="InterPro" id="IPR000485">
    <property type="entry name" value="AsnC-type_HTH_dom"/>
</dbReference>
<dbReference type="InterPro" id="IPR036388">
    <property type="entry name" value="WH-like_DNA-bd_sf"/>
</dbReference>
<comment type="caution">
    <text evidence="5">The sequence shown here is derived from an EMBL/GenBank/DDBJ whole genome shotgun (WGS) entry which is preliminary data.</text>
</comment>
<keyword evidence="2" id="KW-0238">DNA-binding</keyword>
<evidence type="ECO:0000313" key="6">
    <source>
        <dbReference type="Proteomes" id="UP000245539"/>
    </source>
</evidence>